<dbReference type="Proteomes" id="UP000499080">
    <property type="component" value="Unassembled WGS sequence"/>
</dbReference>
<gene>
    <name evidence="2" type="ORF">AVEN_149108_1</name>
    <name evidence="1" type="ORF">AVEN_200971_1</name>
</gene>
<dbReference type="EMBL" id="BGPR01040883">
    <property type="protein sequence ID" value="GBO17080.1"/>
    <property type="molecule type" value="Genomic_DNA"/>
</dbReference>
<sequence>MGLKVFKEGSVLEDEFNGKVEGRTLSRWFYLYLYEYRTIRKIVREFPSRGRRSASLSKQPREGRKQVFPSFLLAVPRAPRIDFRSNERVKTLHKVLSNGNPLPNRQIRK</sequence>
<reference evidence="1 3" key="1">
    <citation type="journal article" date="2019" name="Sci. Rep.">
        <title>Orb-weaving spider Araneus ventricosus genome elucidates the spidroin gene catalogue.</title>
        <authorList>
            <person name="Kono N."/>
            <person name="Nakamura H."/>
            <person name="Ohtoshi R."/>
            <person name="Moran D.A.P."/>
            <person name="Shinohara A."/>
            <person name="Yoshida Y."/>
            <person name="Fujiwara M."/>
            <person name="Mori M."/>
            <person name="Tomita M."/>
            <person name="Arakawa K."/>
        </authorList>
    </citation>
    <scope>NUCLEOTIDE SEQUENCE [LARGE SCALE GENOMIC DNA]</scope>
</reference>
<dbReference type="AlphaFoldDB" id="A0A4Y2UAW1"/>
<dbReference type="EMBL" id="BGPR01034367">
    <property type="protein sequence ID" value="GBO08710.1"/>
    <property type="molecule type" value="Genomic_DNA"/>
</dbReference>
<accession>A0A4Y2UAW1</accession>
<evidence type="ECO:0000313" key="3">
    <source>
        <dbReference type="Proteomes" id="UP000499080"/>
    </source>
</evidence>
<name>A0A4Y2UAW1_ARAVE</name>
<protein>
    <submittedName>
        <fullName evidence="1">Uncharacterized protein</fullName>
    </submittedName>
</protein>
<proteinExistence type="predicted"/>
<evidence type="ECO:0000313" key="2">
    <source>
        <dbReference type="EMBL" id="GBO17080.1"/>
    </source>
</evidence>
<organism evidence="1 3">
    <name type="scientific">Araneus ventricosus</name>
    <name type="common">Orbweaver spider</name>
    <name type="synonym">Epeira ventricosa</name>
    <dbReference type="NCBI Taxonomy" id="182803"/>
    <lineage>
        <taxon>Eukaryota</taxon>
        <taxon>Metazoa</taxon>
        <taxon>Ecdysozoa</taxon>
        <taxon>Arthropoda</taxon>
        <taxon>Chelicerata</taxon>
        <taxon>Arachnida</taxon>
        <taxon>Araneae</taxon>
        <taxon>Araneomorphae</taxon>
        <taxon>Entelegynae</taxon>
        <taxon>Araneoidea</taxon>
        <taxon>Araneidae</taxon>
        <taxon>Araneus</taxon>
    </lineage>
</organism>
<keyword evidence="3" id="KW-1185">Reference proteome</keyword>
<evidence type="ECO:0000313" key="1">
    <source>
        <dbReference type="EMBL" id="GBO08710.1"/>
    </source>
</evidence>
<comment type="caution">
    <text evidence="1">The sequence shown here is derived from an EMBL/GenBank/DDBJ whole genome shotgun (WGS) entry which is preliminary data.</text>
</comment>